<protein>
    <recommendedName>
        <fullName evidence="1">GST N-terminal domain-containing protein</fullName>
    </recommendedName>
</protein>
<dbReference type="Pfam" id="PF13417">
    <property type="entry name" value="GST_N_3"/>
    <property type="match status" value="1"/>
</dbReference>
<keyword evidence="3" id="KW-1185">Reference proteome</keyword>
<evidence type="ECO:0000313" key="2">
    <source>
        <dbReference type="EMBL" id="GLX83427.1"/>
    </source>
</evidence>
<feature type="domain" description="GST N-terminal" evidence="1">
    <location>
        <begin position="1"/>
        <end position="77"/>
    </location>
</feature>
<dbReference type="InterPro" id="IPR004045">
    <property type="entry name" value="Glutathione_S-Trfase_N"/>
</dbReference>
<gene>
    <name evidence="2" type="ORF">theurythT_28800</name>
</gene>
<comment type="caution">
    <text evidence="2">The sequence shown here is derived from an EMBL/GenBank/DDBJ whole genome shotgun (WGS) entry which is preliminary data.</text>
</comment>
<dbReference type="SUPFAM" id="SSF52833">
    <property type="entry name" value="Thioredoxin-like"/>
    <property type="match status" value="1"/>
</dbReference>
<dbReference type="InterPro" id="IPR036249">
    <property type="entry name" value="Thioredoxin-like_sf"/>
</dbReference>
<dbReference type="Gene3D" id="3.40.30.10">
    <property type="entry name" value="Glutaredoxin"/>
    <property type="match status" value="1"/>
</dbReference>
<evidence type="ECO:0000313" key="3">
    <source>
        <dbReference type="Proteomes" id="UP001157133"/>
    </source>
</evidence>
<evidence type="ECO:0000259" key="1">
    <source>
        <dbReference type="PROSITE" id="PS50404"/>
    </source>
</evidence>
<dbReference type="EMBL" id="BSSU01000015">
    <property type="protein sequence ID" value="GLX83427.1"/>
    <property type="molecule type" value="Genomic_DNA"/>
</dbReference>
<sequence>MKLIGSTTSPFVRRIKLLTNNHPIKFVDIDIFSEQGADMLSANNPARKVPVLQDGDVTIYDSRVIFNYLIDKLSLPEMTWQQQNLLTIIDAANDSLVSILLCQRSGFDITEDKLFFNLQHQRVENVLLALAKQVENKAFDEWHYPSICLFCLLDWALFRNLAQWQHIAPLNQFYQHALTQSLVKETDPRI</sequence>
<organism evidence="2 3">
    <name type="scientific">Thalassotalea eurytherma</name>
    <dbReference type="NCBI Taxonomy" id="1144278"/>
    <lineage>
        <taxon>Bacteria</taxon>
        <taxon>Pseudomonadati</taxon>
        <taxon>Pseudomonadota</taxon>
        <taxon>Gammaproteobacteria</taxon>
        <taxon>Alteromonadales</taxon>
        <taxon>Colwelliaceae</taxon>
        <taxon>Thalassotalea</taxon>
    </lineage>
</organism>
<dbReference type="RefSeq" id="WP_284208860.1">
    <property type="nucleotide sequence ID" value="NZ_BSSU01000015.1"/>
</dbReference>
<reference evidence="2 3" key="1">
    <citation type="submission" date="2023-03" db="EMBL/GenBank/DDBJ databases">
        <title>Draft genome sequence of Thalassotalea eurytherma JCM 18482T.</title>
        <authorList>
            <person name="Sawabe T."/>
        </authorList>
    </citation>
    <scope>NUCLEOTIDE SEQUENCE [LARGE SCALE GENOMIC DNA]</scope>
    <source>
        <strain evidence="2 3">JCM 18482</strain>
    </source>
</reference>
<dbReference type="Gene3D" id="1.20.1050.10">
    <property type="match status" value="1"/>
</dbReference>
<name>A0ABQ6H5L4_9GAMM</name>
<dbReference type="PROSITE" id="PS50404">
    <property type="entry name" value="GST_NTER"/>
    <property type="match status" value="1"/>
</dbReference>
<dbReference type="Proteomes" id="UP001157133">
    <property type="component" value="Unassembled WGS sequence"/>
</dbReference>
<proteinExistence type="predicted"/>
<accession>A0ABQ6H5L4</accession>